<dbReference type="AlphaFoldDB" id="A0A9Q0RJU2"/>
<evidence type="ECO:0000259" key="1">
    <source>
        <dbReference type="PROSITE" id="PS51154"/>
    </source>
</evidence>
<sequence>MVDQFLSMKLEEKRQQYKCGSKYVTLSQIPVWSVKSNKPSAVSNGEIAGSKVSVFVGDITTLEIDAIVNAANGKLAGGGGVDGFIHRAAGAEDLQAECQTLNGCETGSCKITGGYRLPAKYIIHCVGPVGEKPGPLASCYESAMNLLVANNLRSIAFPCISTGVYGYPNESAAKVALNAIQTWLNDPNNRDKIDRIIFCLFLEKDVEIYNRLLNQYFPD</sequence>
<evidence type="ECO:0000313" key="3">
    <source>
        <dbReference type="Proteomes" id="UP001142055"/>
    </source>
</evidence>
<dbReference type="GO" id="GO:0140293">
    <property type="term" value="F:ADP-ribosylglutamate hydrolase activity"/>
    <property type="evidence" value="ECO:0007669"/>
    <property type="project" value="TreeGrafter"/>
</dbReference>
<dbReference type="Proteomes" id="UP001142055">
    <property type="component" value="Chromosome 3"/>
</dbReference>
<dbReference type="GO" id="GO:0005654">
    <property type="term" value="C:nucleoplasm"/>
    <property type="evidence" value="ECO:0007669"/>
    <property type="project" value="TreeGrafter"/>
</dbReference>
<dbReference type="SMART" id="SM00506">
    <property type="entry name" value="A1pp"/>
    <property type="match status" value="1"/>
</dbReference>
<dbReference type="GO" id="GO:0140291">
    <property type="term" value="P:peptidyl-glutamate ADP-deribosylation"/>
    <property type="evidence" value="ECO:0007669"/>
    <property type="project" value="TreeGrafter"/>
</dbReference>
<dbReference type="PANTHER" id="PTHR11106:SF27">
    <property type="entry name" value="MACRO DOMAIN-CONTAINING PROTEIN"/>
    <property type="match status" value="1"/>
</dbReference>
<reference evidence="2" key="1">
    <citation type="submission" date="2022-12" db="EMBL/GenBank/DDBJ databases">
        <title>Genome assemblies of Blomia tropicalis.</title>
        <authorList>
            <person name="Cui Y."/>
        </authorList>
    </citation>
    <scope>NUCLEOTIDE SEQUENCE</scope>
    <source>
        <tissue evidence="2">Adult mites</tissue>
    </source>
</reference>
<proteinExistence type="predicted"/>
<dbReference type="PANTHER" id="PTHR11106">
    <property type="entry name" value="GANGLIOSIDE INDUCED DIFFERENTIATION ASSOCIATED PROTEIN 2-RELATED"/>
    <property type="match status" value="1"/>
</dbReference>
<feature type="domain" description="Macro" evidence="1">
    <location>
        <begin position="39"/>
        <end position="217"/>
    </location>
</feature>
<comment type="caution">
    <text evidence="2">The sequence shown here is derived from an EMBL/GenBank/DDBJ whole genome shotgun (WGS) entry which is preliminary data.</text>
</comment>
<dbReference type="InterPro" id="IPR002589">
    <property type="entry name" value="Macro_dom"/>
</dbReference>
<evidence type="ECO:0000313" key="2">
    <source>
        <dbReference type="EMBL" id="KAJ6217026.1"/>
    </source>
</evidence>
<dbReference type="Gene3D" id="3.40.220.10">
    <property type="entry name" value="Leucine Aminopeptidase, subunit E, domain 1"/>
    <property type="match status" value="1"/>
</dbReference>
<keyword evidence="3" id="KW-1185">Reference proteome</keyword>
<dbReference type="OMA" id="GYPNENA"/>
<name>A0A9Q0RJU2_BLOTA</name>
<dbReference type="GO" id="GO:0006974">
    <property type="term" value="P:DNA damage response"/>
    <property type="evidence" value="ECO:0007669"/>
    <property type="project" value="TreeGrafter"/>
</dbReference>
<gene>
    <name evidence="2" type="ORF">RDWZM_008183</name>
</gene>
<dbReference type="InterPro" id="IPR043472">
    <property type="entry name" value="Macro_dom-like"/>
</dbReference>
<dbReference type="Pfam" id="PF01661">
    <property type="entry name" value="Macro"/>
    <property type="match status" value="1"/>
</dbReference>
<dbReference type="PROSITE" id="PS51154">
    <property type="entry name" value="MACRO"/>
    <property type="match status" value="1"/>
</dbReference>
<accession>A0A9Q0RJU2</accession>
<organism evidence="2 3">
    <name type="scientific">Blomia tropicalis</name>
    <name type="common">Mite</name>
    <dbReference type="NCBI Taxonomy" id="40697"/>
    <lineage>
        <taxon>Eukaryota</taxon>
        <taxon>Metazoa</taxon>
        <taxon>Ecdysozoa</taxon>
        <taxon>Arthropoda</taxon>
        <taxon>Chelicerata</taxon>
        <taxon>Arachnida</taxon>
        <taxon>Acari</taxon>
        <taxon>Acariformes</taxon>
        <taxon>Sarcoptiformes</taxon>
        <taxon>Astigmata</taxon>
        <taxon>Glycyphagoidea</taxon>
        <taxon>Echimyopodidae</taxon>
        <taxon>Blomia</taxon>
    </lineage>
</organism>
<dbReference type="SUPFAM" id="SSF52949">
    <property type="entry name" value="Macro domain-like"/>
    <property type="match status" value="1"/>
</dbReference>
<dbReference type="EMBL" id="JAPWDV010000003">
    <property type="protein sequence ID" value="KAJ6217026.1"/>
    <property type="molecule type" value="Genomic_DNA"/>
</dbReference>
<dbReference type="GO" id="GO:0042278">
    <property type="term" value="P:purine nucleoside metabolic process"/>
    <property type="evidence" value="ECO:0007669"/>
    <property type="project" value="TreeGrafter"/>
</dbReference>
<dbReference type="CDD" id="cd02908">
    <property type="entry name" value="Macro_OAADPr_deacetylase"/>
    <property type="match status" value="1"/>
</dbReference>
<protein>
    <recommendedName>
        <fullName evidence="1">Macro domain-containing protein</fullName>
    </recommendedName>
</protein>